<reference evidence="4" key="1">
    <citation type="journal article" date="2021" name="PeerJ">
        <title>Extensive microbial diversity within the chicken gut microbiome revealed by metagenomics and culture.</title>
        <authorList>
            <person name="Gilroy R."/>
            <person name="Ravi A."/>
            <person name="Getino M."/>
            <person name="Pursley I."/>
            <person name="Horton D.L."/>
            <person name="Alikhan N.F."/>
            <person name="Baker D."/>
            <person name="Gharbi K."/>
            <person name="Hall N."/>
            <person name="Watson M."/>
            <person name="Adriaenssens E.M."/>
            <person name="Foster-Nyarko E."/>
            <person name="Jarju S."/>
            <person name="Secka A."/>
            <person name="Antonio M."/>
            <person name="Oren A."/>
            <person name="Chaudhuri R.R."/>
            <person name="La Ragione R."/>
            <person name="Hildebrand F."/>
            <person name="Pallen M.J."/>
        </authorList>
    </citation>
    <scope>NUCLEOTIDE SEQUENCE</scope>
    <source>
        <strain evidence="4">CHK196-7946</strain>
    </source>
</reference>
<dbReference type="GO" id="GO:0016301">
    <property type="term" value="F:kinase activity"/>
    <property type="evidence" value="ECO:0007669"/>
    <property type="project" value="UniProtKB-KW"/>
</dbReference>
<dbReference type="AlphaFoldDB" id="A0A9D2TKF6"/>
<dbReference type="PANTHER" id="PTHR10584:SF166">
    <property type="entry name" value="RIBOKINASE"/>
    <property type="match status" value="1"/>
</dbReference>
<evidence type="ECO:0000313" key="4">
    <source>
        <dbReference type="EMBL" id="HJC73359.1"/>
    </source>
</evidence>
<dbReference type="InterPro" id="IPR011611">
    <property type="entry name" value="PfkB_dom"/>
</dbReference>
<dbReference type="PANTHER" id="PTHR10584">
    <property type="entry name" value="SUGAR KINASE"/>
    <property type="match status" value="1"/>
</dbReference>
<dbReference type="Gene3D" id="3.40.1190.20">
    <property type="match status" value="1"/>
</dbReference>
<reference evidence="4" key="2">
    <citation type="submission" date="2021-04" db="EMBL/GenBank/DDBJ databases">
        <authorList>
            <person name="Gilroy R."/>
        </authorList>
    </citation>
    <scope>NUCLEOTIDE SEQUENCE</scope>
    <source>
        <strain evidence="4">CHK196-7946</strain>
    </source>
</reference>
<comment type="caution">
    <text evidence="4">The sequence shown here is derived from an EMBL/GenBank/DDBJ whole genome shotgun (WGS) entry which is preliminary data.</text>
</comment>
<dbReference type="EMBL" id="DWVY01000001">
    <property type="protein sequence ID" value="HJC73359.1"/>
    <property type="molecule type" value="Genomic_DNA"/>
</dbReference>
<dbReference type="SUPFAM" id="SSF53613">
    <property type="entry name" value="Ribokinase-like"/>
    <property type="match status" value="1"/>
</dbReference>
<protein>
    <submittedName>
        <fullName evidence="4">Carbohydrate kinase family protein</fullName>
    </submittedName>
</protein>
<evidence type="ECO:0000256" key="2">
    <source>
        <dbReference type="ARBA" id="ARBA00022777"/>
    </source>
</evidence>
<sequence length="387" mass="42333">MHSEKKDKKVIAAGHICLDITPDLELDQENRQIRGELLAPGKLLRIGKAEVSAGGSVVNTGIGIKRMGGNVELMGSVGKDEFGRIVLSQMEKYGVGTESITHSEKASTAYSIIFAPPGTDRIIFHYEGTNAWFGEEDIDFKKLEDASLFHFGYPPLMRGMYENTGEKFIRLLRTVKETGTAVSVDTAMFEEESDAGREDWDSILRQSLPLTDFFMPSAEELCLMLDRKRYHEWLERAGRRDVTEILDIEKDIRPLAEKLLTYGAGAVVIKCGAKGIYFRSAGKERLVQAGGGIGQQIAVSWADREAFEKSYRADKVVSGTGAGDTAIAGFITALLAGEPWQECLHLAAAAGAMCVGVYDALSALTPLSKMKEKIKAGWEKIPGKGDD</sequence>
<keyword evidence="1" id="KW-0808">Transferase</keyword>
<gene>
    <name evidence="4" type="ORF">H9697_00160</name>
</gene>
<proteinExistence type="predicted"/>
<feature type="domain" description="Carbohydrate kinase PfkB" evidence="3">
    <location>
        <begin position="24"/>
        <end position="360"/>
    </location>
</feature>
<dbReference type="InterPro" id="IPR029056">
    <property type="entry name" value="Ribokinase-like"/>
</dbReference>
<evidence type="ECO:0000313" key="5">
    <source>
        <dbReference type="Proteomes" id="UP000823902"/>
    </source>
</evidence>
<dbReference type="GO" id="GO:0005829">
    <property type="term" value="C:cytosol"/>
    <property type="evidence" value="ECO:0007669"/>
    <property type="project" value="TreeGrafter"/>
</dbReference>
<organism evidence="4 5">
    <name type="scientific">Candidatus Mediterraneibacter faecavium</name>
    <dbReference type="NCBI Taxonomy" id="2838668"/>
    <lineage>
        <taxon>Bacteria</taxon>
        <taxon>Bacillati</taxon>
        <taxon>Bacillota</taxon>
        <taxon>Clostridia</taxon>
        <taxon>Lachnospirales</taxon>
        <taxon>Lachnospiraceae</taxon>
        <taxon>Mediterraneibacter</taxon>
    </lineage>
</organism>
<dbReference type="Proteomes" id="UP000823902">
    <property type="component" value="Unassembled WGS sequence"/>
</dbReference>
<accession>A0A9D2TKF6</accession>
<evidence type="ECO:0000256" key="1">
    <source>
        <dbReference type="ARBA" id="ARBA00022679"/>
    </source>
</evidence>
<evidence type="ECO:0000259" key="3">
    <source>
        <dbReference type="Pfam" id="PF00294"/>
    </source>
</evidence>
<name>A0A9D2TKF6_9FIRM</name>
<dbReference type="Pfam" id="PF00294">
    <property type="entry name" value="PfkB"/>
    <property type="match status" value="1"/>
</dbReference>
<keyword evidence="2 4" id="KW-0418">Kinase</keyword>